<keyword evidence="1" id="KW-0472">Membrane</keyword>
<protein>
    <submittedName>
        <fullName evidence="2">Uncharacterized protein</fullName>
    </submittedName>
</protein>
<sequence length="92" mass="10707">MGLLTFFMCITLTFLGFAYTYAFILLIPGQTYFYYSYFYKRTFILPNSVLLSLMAVVGIVLLIRKFILQFAFSPGWLSRYESSPYTCKDANN</sequence>
<accession>A0AAW0LM89</accession>
<keyword evidence="1" id="KW-0812">Transmembrane</keyword>
<keyword evidence="3" id="KW-1185">Reference proteome</keyword>
<keyword evidence="1" id="KW-1133">Transmembrane helix</keyword>
<dbReference type="AlphaFoldDB" id="A0AAW0LM89"/>
<dbReference type="Proteomes" id="UP000237347">
    <property type="component" value="Unassembled WGS sequence"/>
</dbReference>
<evidence type="ECO:0000313" key="2">
    <source>
        <dbReference type="EMBL" id="KAK7852029.1"/>
    </source>
</evidence>
<organism evidence="2 3">
    <name type="scientific">Quercus suber</name>
    <name type="common">Cork oak</name>
    <dbReference type="NCBI Taxonomy" id="58331"/>
    <lineage>
        <taxon>Eukaryota</taxon>
        <taxon>Viridiplantae</taxon>
        <taxon>Streptophyta</taxon>
        <taxon>Embryophyta</taxon>
        <taxon>Tracheophyta</taxon>
        <taxon>Spermatophyta</taxon>
        <taxon>Magnoliopsida</taxon>
        <taxon>eudicotyledons</taxon>
        <taxon>Gunneridae</taxon>
        <taxon>Pentapetalae</taxon>
        <taxon>rosids</taxon>
        <taxon>fabids</taxon>
        <taxon>Fagales</taxon>
        <taxon>Fagaceae</taxon>
        <taxon>Quercus</taxon>
    </lineage>
</organism>
<evidence type="ECO:0000313" key="3">
    <source>
        <dbReference type="Proteomes" id="UP000237347"/>
    </source>
</evidence>
<dbReference type="EMBL" id="PKMF04000080">
    <property type="protein sequence ID" value="KAK7852029.1"/>
    <property type="molecule type" value="Genomic_DNA"/>
</dbReference>
<proteinExistence type="predicted"/>
<reference evidence="2 3" key="1">
    <citation type="journal article" date="2018" name="Sci. Data">
        <title>The draft genome sequence of cork oak.</title>
        <authorList>
            <person name="Ramos A.M."/>
            <person name="Usie A."/>
            <person name="Barbosa P."/>
            <person name="Barros P.M."/>
            <person name="Capote T."/>
            <person name="Chaves I."/>
            <person name="Simoes F."/>
            <person name="Abreu I."/>
            <person name="Carrasquinho I."/>
            <person name="Faro C."/>
            <person name="Guimaraes J.B."/>
            <person name="Mendonca D."/>
            <person name="Nobrega F."/>
            <person name="Rodrigues L."/>
            <person name="Saibo N.J.M."/>
            <person name="Varela M.C."/>
            <person name="Egas C."/>
            <person name="Matos J."/>
            <person name="Miguel C.M."/>
            <person name="Oliveira M.M."/>
            <person name="Ricardo C.P."/>
            <person name="Goncalves S."/>
        </authorList>
    </citation>
    <scope>NUCLEOTIDE SEQUENCE [LARGE SCALE GENOMIC DNA]</scope>
    <source>
        <strain evidence="3">cv. HL8</strain>
    </source>
</reference>
<name>A0AAW0LM89_QUESU</name>
<feature type="transmembrane region" description="Helical" evidence="1">
    <location>
        <begin position="44"/>
        <end position="63"/>
    </location>
</feature>
<comment type="caution">
    <text evidence="2">The sequence shown here is derived from an EMBL/GenBank/DDBJ whole genome shotgun (WGS) entry which is preliminary data.</text>
</comment>
<gene>
    <name evidence="2" type="ORF">CFP56_040333</name>
</gene>
<evidence type="ECO:0000256" key="1">
    <source>
        <dbReference type="SAM" id="Phobius"/>
    </source>
</evidence>